<accession>A0A557SY73</accession>
<comment type="caution">
    <text evidence="1">The sequence shown here is derived from an EMBL/GenBank/DDBJ whole genome shotgun (WGS) entry which is preliminary data.</text>
</comment>
<gene>
    <name evidence="1" type="ORF">NARC_30257</name>
</gene>
<sequence>MEYEEIKQLGDSKVELWMCETEHENGRKGITGGMMNVIHYP</sequence>
<evidence type="ECO:0000313" key="1">
    <source>
        <dbReference type="EMBL" id="TVP41542.1"/>
    </source>
</evidence>
<dbReference type="Proteomes" id="UP000315289">
    <property type="component" value="Unassembled WGS sequence"/>
</dbReference>
<dbReference type="AlphaFoldDB" id="A0A557SY73"/>
<dbReference type="EMBL" id="VOAH01000003">
    <property type="protein sequence ID" value="TVP41542.1"/>
    <property type="molecule type" value="Genomic_DNA"/>
</dbReference>
<name>A0A557SY73_9ARCH</name>
<keyword evidence="2" id="KW-1185">Reference proteome</keyword>
<organism evidence="1 2">
    <name type="scientific">Candidatus Nitrosocosmicus arcticus</name>
    <dbReference type="NCBI Taxonomy" id="2035267"/>
    <lineage>
        <taxon>Archaea</taxon>
        <taxon>Nitrososphaerota</taxon>
        <taxon>Nitrososphaeria</taxon>
        <taxon>Nitrososphaerales</taxon>
        <taxon>Nitrososphaeraceae</taxon>
        <taxon>Candidatus Nitrosocosmicus</taxon>
    </lineage>
</organism>
<evidence type="ECO:0000313" key="2">
    <source>
        <dbReference type="Proteomes" id="UP000315289"/>
    </source>
</evidence>
<reference evidence="1 2" key="1">
    <citation type="journal article" date="2019" name="Front. Microbiol.">
        <title>Ammonia Oxidation by the Arctic Terrestrial Thaumarchaeote Candidatus Nitrosocosmicus arcticus Is Stimulated by Increasing Temperatures.</title>
        <authorList>
            <person name="Alves R.J.E."/>
            <person name="Kerou M."/>
            <person name="Zappe A."/>
            <person name="Bittner R."/>
            <person name="Abby S.S."/>
            <person name="Schmidt H.A."/>
            <person name="Pfeifer K."/>
            <person name="Schleper C."/>
        </authorList>
    </citation>
    <scope>NUCLEOTIDE SEQUENCE [LARGE SCALE GENOMIC DNA]</scope>
    <source>
        <strain evidence="1 2">Kfb</strain>
    </source>
</reference>
<protein>
    <submittedName>
        <fullName evidence="1">Uncharacterized protein</fullName>
    </submittedName>
</protein>
<proteinExistence type="predicted"/>